<feature type="compositionally biased region" description="Basic and acidic residues" evidence="6">
    <location>
        <begin position="146"/>
        <end position="167"/>
    </location>
</feature>
<accession>A0A8X7Y4H8</accession>
<evidence type="ECO:0000256" key="1">
    <source>
        <dbReference type="ARBA" id="ARBA00022481"/>
    </source>
</evidence>
<dbReference type="InterPro" id="IPR006121">
    <property type="entry name" value="HMA_dom"/>
</dbReference>
<dbReference type="Pfam" id="PF00403">
    <property type="entry name" value="HMA"/>
    <property type="match status" value="1"/>
</dbReference>
<evidence type="ECO:0000256" key="2">
    <source>
        <dbReference type="ARBA" id="ARBA00022723"/>
    </source>
</evidence>
<organism evidence="8 9">
    <name type="scientific">Populus tomentosa</name>
    <name type="common">Chinese white poplar</name>
    <dbReference type="NCBI Taxonomy" id="118781"/>
    <lineage>
        <taxon>Eukaryota</taxon>
        <taxon>Viridiplantae</taxon>
        <taxon>Streptophyta</taxon>
        <taxon>Embryophyta</taxon>
        <taxon>Tracheophyta</taxon>
        <taxon>Spermatophyta</taxon>
        <taxon>Magnoliopsida</taxon>
        <taxon>eudicotyledons</taxon>
        <taxon>Gunneridae</taxon>
        <taxon>Pentapetalae</taxon>
        <taxon>rosids</taxon>
        <taxon>fabids</taxon>
        <taxon>Malpighiales</taxon>
        <taxon>Salicaceae</taxon>
        <taxon>Saliceae</taxon>
        <taxon>Populus</taxon>
    </lineage>
</organism>
<dbReference type="InterPro" id="IPR051863">
    <property type="entry name" value="HIPP"/>
</dbReference>
<feature type="compositionally biased region" description="Basic and acidic residues" evidence="6">
    <location>
        <begin position="223"/>
        <end position="248"/>
    </location>
</feature>
<dbReference type="EMBL" id="JAAWWB010000034">
    <property type="protein sequence ID" value="KAG6742247.1"/>
    <property type="molecule type" value="Genomic_DNA"/>
</dbReference>
<sequence length="386" mass="43271">MKQLVLKLDFNDEQDVNIALDRIARISVFLFWKFVGKYETTMDKTSKLCTVKGDDIDPIQIVRKLRMLCHVEIVADERPKEPEKKKEEMVEVVNASSLAAAVIGPSKEPKKKEEELEKEEPEKKKEEMVEVVNASSLAAAVIGPSKEPKKKEEELEKEEPEKKKEEMVEVVNASSLAAAVIGPSKEPKKKEEELEKEEPEKKKEEMVEVVNASSLAAAIGPSKEPKKKEEELEKEEPTKQEEKKKGEEIITDVKEDPNETFRAGPMMKAVLKCGFNDEKSKKKAMKMVSGLSGVDSVSINMKDKKLTVVGGIDPVSIVRVLRKICHTEIISVGPAKEPEKKKEELGEHYEDPLPELVQAYKSYNPQMGTYCYVTSADENPNACAVS</sequence>
<dbReference type="GO" id="GO:0046872">
    <property type="term" value="F:metal ion binding"/>
    <property type="evidence" value="ECO:0007669"/>
    <property type="project" value="UniProtKB-KW"/>
</dbReference>
<evidence type="ECO:0000313" key="8">
    <source>
        <dbReference type="EMBL" id="KAG6742247.1"/>
    </source>
</evidence>
<feature type="compositionally biased region" description="Basic and acidic residues" evidence="6">
    <location>
        <begin position="107"/>
        <end position="128"/>
    </location>
</feature>
<dbReference type="AlphaFoldDB" id="A0A8X7Y4H8"/>
<keyword evidence="2" id="KW-0479">Metal-binding</keyword>
<evidence type="ECO:0000256" key="3">
    <source>
        <dbReference type="ARBA" id="ARBA00023288"/>
    </source>
</evidence>
<comment type="caution">
    <text evidence="8">The sequence shown here is derived from an EMBL/GenBank/DDBJ whole genome shotgun (WGS) entry which is preliminary data.</text>
</comment>
<evidence type="ECO:0000256" key="6">
    <source>
        <dbReference type="SAM" id="MobiDB-lite"/>
    </source>
</evidence>
<feature type="region of interest" description="Disordered" evidence="6">
    <location>
        <begin position="103"/>
        <end position="248"/>
    </location>
</feature>
<keyword evidence="9" id="KW-1185">Reference proteome</keyword>
<evidence type="ECO:0000256" key="5">
    <source>
        <dbReference type="ARBA" id="ARBA00024045"/>
    </source>
</evidence>
<evidence type="ECO:0000259" key="7">
    <source>
        <dbReference type="PROSITE" id="PS50846"/>
    </source>
</evidence>
<evidence type="ECO:0000256" key="4">
    <source>
        <dbReference type="ARBA" id="ARBA00023289"/>
    </source>
</evidence>
<comment type="similarity">
    <text evidence="5">Belongs to the HIPP family.</text>
</comment>
<protein>
    <recommendedName>
        <fullName evidence="7">HMA domain-containing protein</fullName>
    </recommendedName>
</protein>
<dbReference type="PROSITE" id="PS50846">
    <property type="entry name" value="HMA_2"/>
    <property type="match status" value="1"/>
</dbReference>
<keyword evidence="1" id="KW-0488">Methylation</keyword>
<gene>
    <name evidence="8" type="ORF">POTOM_055537</name>
</gene>
<evidence type="ECO:0000313" key="9">
    <source>
        <dbReference type="Proteomes" id="UP000886885"/>
    </source>
</evidence>
<proteinExistence type="inferred from homology"/>
<dbReference type="Proteomes" id="UP000886885">
    <property type="component" value="Chromosome 17D"/>
</dbReference>
<feature type="domain" description="HMA" evidence="7">
    <location>
        <begin position="266"/>
        <end position="332"/>
    </location>
</feature>
<reference evidence="8" key="1">
    <citation type="journal article" date="2020" name="bioRxiv">
        <title>Hybrid origin of Populus tomentosa Carr. identified through genome sequencing and phylogenomic analysis.</title>
        <authorList>
            <person name="An X."/>
            <person name="Gao K."/>
            <person name="Chen Z."/>
            <person name="Li J."/>
            <person name="Yang X."/>
            <person name="Yang X."/>
            <person name="Zhou J."/>
            <person name="Guo T."/>
            <person name="Zhao T."/>
            <person name="Huang S."/>
            <person name="Miao D."/>
            <person name="Khan W.U."/>
            <person name="Rao P."/>
            <person name="Ye M."/>
            <person name="Lei B."/>
            <person name="Liao W."/>
            <person name="Wang J."/>
            <person name="Ji L."/>
            <person name="Li Y."/>
            <person name="Guo B."/>
            <person name="Mustafa N.S."/>
            <person name="Li S."/>
            <person name="Yun Q."/>
            <person name="Keller S.R."/>
            <person name="Mao J."/>
            <person name="Zhang R."/>
            <person name="Strauss S.H."/>
        </authorList>
    </citation>
    <scope>NUCLEOTIDE SEQUENCE</scope>
    <source>
        <strain evidence="8">GM15</strain>
        <tissue evidence="8">Leaf</tissue>
    </source>
</reference>
<name>A0A8X7Y4H8_POPTO</name>
<keyword evidence="3" id="KW-0449">Lipoprotein</keyword>
<dbReference type="PANTHER" id="PTHR45811">
    <property type="entry name" value="COPPER TRANSPORT PROTEIN FAMILY-RELATED"/>
    <property type="match status" value="1"/>
</dbReference>
<dbReference type="PANTHER" id="PTHR45811:SF49">
    <property type="entry name" value="OS04G0667600 PROTEIN"/>
    <property type="match status" value="1"/>
</dbReference>
<keyword evidence="4" id="KW-0636">Prenylation</keyword>
<feature type="compositionally biased region" description="Basic and acidic residues" evidence="6">
    <location>
        <begin position="185"/>
        <end position="206"/>
    </location>
</feature>